<feature type="signal peptide" evidence="1">
    <location>
        <begin position="1"/>
        <end position="34"/>
    </location>
</feature>
<gene>
    <name evidence="2" type="ORF">OHA22_09050</name>
</gene>
<accession>A0AAU1ZVR7</accession>
<evidence type="ECO:0000256" key="1">
    <source>
        <dbReference type="SAM" id="SignalP"/>
    </source>
</evidence>
<proteinExistence type="predicted"/>
<dbReference type="AlphaFoldDB" id="A0AAU1ZVR7"/>
<evidence type="ECO:0000313" key="2">
    <source>
        <dbReference type="EMBL" id="WTT15659.1"/>
    </source>
</evidence>
<feature type="chain" id="PRO_5043838466" description="Secreted protein" evidence="1">
    <location>
        <begin position="35"/>
        <end position="158"/>
    </location>
</feature>
<evidence type="ECO:0008006" key="3">
    <source>
        <dbReference type="Google" id="ProtNLM"/>
    </source>
</evidence>
<protein>
    <recommendedName>
        <fullName evidence="3">Secreted protein</fullName>
    </recommendedName>
</protein>
<sequence>MSLRGIRKRAAALVVTVIATVALVPLATQAPAQAAPNVAAGPTAWTPGISPLFSGEWVQRNVSSADRNTALVTCSLAAGIACVSVGQGDGTHSVFHLFRCETRSLSNFINALAVRNNQTGGAQVHFWGPTYQVYIPADGLIHTVPDYATYDFNRLDLC</sequence>
<name>A0AAU1ZVR7_9ACTN</name>
<organism evidence="2">
    <name type="scientific">Streptomyces sp. NBC_00093</name>
    <dbReference type="NCBI Taxonomy" id="2975649"/>
    <lineage>
        <taxon>Bacteria</taxon>
        <taxon>Bacillati</taxon>
        <taxon>Actinomycetota</taxon>
        <taxon>Actinomycetes</taxon>
        <taxon>Kitasatosporales</taxon>
        <taxon>Streptomycetaceae</taxon>
        <taxon>Streptomyces</taxon>
    </lineage>
</organism>
<keyword evidence="1" id="KW-0732">Signal</keyword>
<dbReference type="EMBL" id="CP108222">
    <property type="protein sequence ID" value="WTT15659.1"/>
    <property type="molecule type" value="Genomic_DNA"/>
</dbReference>
<reference evidence="2" key="1">
    <citation type="submission" date="2022-10" db="EMBL/GenBank/DDBJ databases">
        <title>The complete genomes of actinobacterial strains from the NBC collection.</title>
        <authorList>
            <person name="Joergensen T.S."/>
            <person name="Alvarez Arevalo M."/>
            <person name="Sterndorff E.B."/>
            <person name="Faurdal D."/>
            <person name="Vuksanovic O."/>
            <person name="Mourched A.-S."/>
            <person name="Charusanti P."/>
            <person name="Shaw S."/>
            <person name="Blin K."/>
            <person name="Weber T."/>
        </authorList>
    </citation>
    <scope>NUCLEOTIDE SEQUENCE</scope>
    <source>
        <strain evidence="2">NBC_00093</strain>
    </source>
</reference>